<protein>
    <recommendedName>
        <fullName evidence="3">CCHC-type domain-containing protein</fullName>
    </recommendedName>
</protein>
<evidence type="ECO:0008006" key="3">
    <source>
        <dbReference type="Google" id="ProtNLM"/>
    </source>
</evidence>
<keyword evidence="2" id="KW-1185">Reference proteome</keyword>
<dbReference type="OrthoDB" id="4230923at2759"/>
<dbReference type="AlphaFoldDB" id="A0A4S2MPB9"/>
<name>A0A4S2MPB9_9PEZI</name>
<evidence type="ECO:0000313" key="2">
    <source>
        <dbReference type="Proteomes" id="UP000298138"/>
    </source>
</evidence>
<dbReference type="EMBL" id="ML220159">
    <property type="protein sequence ID" value="TGZ77129.1"/>
    <property type="molecule type" value="Genomic_DNA"/>
</dbReference>
<evidence type="ECO:0000313" key="1">
    <source>
        <dbReference type="EMBL" id="TGZ77129.1"/>
    </source>
</evidence>
<gene>
    <name evidence="1" type="ORF">EX30DRAFT_311669</name>
</gene>
<reference evidence="1 2" key="1">
    <citation type="submission" date="2019-04" db="EMBL/GenBank/DDBJ databases">
        <title>Comparative genomics and transcriptomics to analyze fruiting body development in filamentous ascomycetes.</title>
        <authorList>
            <consortium name="DOE Joint Genome Institute"/>
            <person name="Lutkenhaus R."/>
            <person name="Traeger S."/>
            <person name="Breuer J."/>
            <person name="Kuo A."/>
            <person name="Lipzen A."/>
            <person name="Pangilinan J."/>
            <person name="Dilworth D."/>
            <person name="Sandor L."/>
            <person name="Poggeler S."/>
            <person name="Barry K."/>
            <person name="Grigoriev I.V."/>
            <person name="Nowrousian M."/>
        </authorList>
    </citation>
    <scope>NUCLEOTIDE SEQUENCE [LARGE SCALE GENOMIC DNA]</scope>
    <source>
        <strain evidence="1 2">CBS 389.68</strain>
    </source>
</reference>
<proteinExistence type="predicted"/>
<sequence>MALKYKKELLQAARRVDESIADIQANETWTRIKLHSVSLERYYQPIKNKEGLEKLTEDIKNAYPTIDMPTNPKWLLSTEKLEERSHTMAHSSVIITLRNKKEAEWICGRGLWIYGKHHSADKFVSAGPDAFCETCSSWGHATHRCERATKPACRLCGEEHLSKEHRCLAEGCGVSAGKVCKHLKRKCCNCSGNHTAKSDECPRKRAAIKAGR</sequence>
<dbReference type="STRING" id="341454.A0A4S2MPB9"/>
<accession>A0A4S2MPB9</accession>
<organism evidence="1 2">
    <name type="scientific">Ascodesmis nigricans</name>
    <dbReference type="NCBI Taxonomy" id="341454"/>
    <lineage>
        <taxon>Eukaryota</taxon>
        <taxon>Fungi</taxon>
        <taxon>Dikarya</taxon>
        <taxon>Ascomycota</taxon>
        <taxon>Pezizomycotina</taxon>
        <taxon>Pezizomycetes</taxon>
        <taxon>Pezizales</taxon>
        <taxon>Ascodesmidaceae</taxon>
        <taxon>Ascodesmis</taxon>
    </lineage>
</organism>
<dbReference type="Proteomes" id="UP000298138">
    <property type="component" value="Unassembled WGS sequence"/>
</dbReference>
<dbReference type="InParanoid" id="A0A4S2MPB9"/>